<dbReference type="RefSeq" id="WP_162444069.1">
    <property type="nucleotide sequence ID" value="NZ_CP048222.1"/>
</dbReference>
<dbReference type="Gene3D" id="1.25.40.10">
    <property type="entry name" value="Tetratricopeptide repeat domain"/>
    <property type="match status" value="1"/>
</dbReference>
<dbReference type="KEGG" id="rhoz:GXP67_16075"/>
<dbReference type="Gene3D" id="3.30.1150.10">
    <property type="match status" value="1"/>
</dbReference>
<feature type="domain" description="TonB C-terminal" evidence="2">
    <location>
        <begin position="196"/>
        <end position="253"/>
    </location>
</feature>
<feature type="chain" id="PRO_5025614706" description="TonB C-terminal domain-containing protein" evidence="1">
    <location>
        <begin position="20"/>
        <end position="339"/>
    </location>
</feature>
<proteinExistence type="predicted"/>
<dbReference type="InterPro" id="IPR037682">
    <property type="entry name" value="TonB_C"/>
</dbReference>
<name>A0A6C0GJB8_9BACT</name>
<dbReference type="InterPro" id="IPR011990">
    <property type="entry name" value="TPR-like_helical_dom_sf"/>
</dbReference>
<evidence type="ECO:0000256" key="1">
    <source>
        <dbReference type="SAM" id="SignalP"/>
    </source>
</evidence>
<dbReference type="GO" id="GO:0055085">
    <property type="term" value="P:transmembrane transport"/>
    <property type="evidence" value="ECO:0007669"/>
    <property type="project" value="InterPro"/>
</dbReference>
<sequence length="339" mass="38812">MKHFVLLSVILLNTIFCSASSPTYSLLGRWIKTKITYQDRSELPEDMEMKYQYTRFSFEKSNKVYISFAYNDKGVAFSYTIKDKLLNVANEQGYIINTYLIEKHSDSELILIQKGIAGFDEPDCLRYIFSAEQKYQQSSPLQSNDIISIMSEDTLFKASEKIYATYTGKTSFHEFLTANIAEYKQVSATNNFFLASFIVRKTGEIDSVQILESINPNFDSQFLKAINKTKKSWQPATYKGHPVDVQMQEQFKFTSSGKFVSAYDFGQKGKDAMKAGKYMSALYYFDLSLKARPDNIEILYQRAVCKLYLGNKDAACEDLQKVKELGGKNADQLIENNCK</sequence>
<evidence type="ECO:0000259" key="2">
    <source>
        <dbReference type="Pfam" id="PF03544"/>
    </source>
</evidence>
<organism evidence="3 4">
    <name type="scientific">Rhodocytophaga rosea</name>
    <dbReference type="NCBI Taxonomy" id="2704465"/>
    <lineage>
        <taxon>Bacteria</taxon>
        <taxon>Pseudomonadati</taxon>
        <taxon>Bacteroidota</taxon>
        <taxon>Cytophagia</taxon>
        <taxon>Cytophagales</taxon>
        <taxon>Rhodocytophagaceae</taxon>
        <taxon>Rhodocytophaga</taxon>
    </lineage>
</organism>
<dbReference type="AlphaFoldDB" id="A0A6C0GJB8"/>
<reference evidence="3 4" key="1">
    <citation type="submission" date="2020-01" db="EMBL/GenBank/DDBJ databases">
        <authorList>
            <person name="Kim M.K."/>
        </authorList>
    </citation>
    <scope>NUCLEOTIDE SEQUENCE [LARGE SCALE GENOMIC DNA]</scope>
    <source>
        <strain evidence="3 4">172606-1</strain>
    </source>
</reference>
<dbReference type="SUPFAM" id="SSF48452">
    <property type="entry name" value="TPR-like"/>
    <property type="match status" value="1"/>
</dbReference>
<gene>
    <name evidence="3" type="ORF">GXP67_16075</name>
</gene>
<feature type="signal peptide" evidence="1">
    <location>
        <begin position="1"/>
        <end position="19"/>
    </location>
</feature>
<dbReference type="Proteomes" id="UP000480178">
    <property type="component" value="Chromosome"/>
</dbReference>
<keyword evidence="1" id="KW-0732">Signal</keyword>
<protein>
    <recommendedName>
        <fullName evidence="2">TonB C-terminal domain-containing protein</fullName>
    </recommendedName>
</protein>
<dbReference type="SUPFAM" id="SSF74653">
    <property type="entry name" value="TolA/TonB C-terminal domain"/>
    <property type="match status" value="1"/>
</dbReference>
<evidence type="ECO:0000313" key="3">
    <source>
        <dbReference type="EMBL" id="QHT68049.1"/>
    </source>
</evidence>
<dbReference type="Pfam" id="PF03544">
    <property type="entry name" value="TonB_C"/>
    <property type="match status" value="1"/>
</dbReference>
<dbReference type="InterPro" id="IPR019734">
    <property type="entry name" value="TPR_rpt"/>
</dbReference>
<dbReference type="EMBL" id="CP048222">
    <property type="protein sequence ID" value="QHT68049.1"/>
    <property type="molecule type" value="Genomic_DNA"/>
</dbReference>
<dbReference type="SMART" id="SM00028">
    <property type="entry name" value="TPR"/>
    <property type="match status" value="2"/>
</dbReference>
<keyword evidence="4" id="KW-1185">Reference proteome</keyword>
<accession>A0A6C0GJB8</accession>
<evidence type="ECO:0000313" key="4">
    <source>
        <dbReference type="Proteomes" id="UP000480178"/>
    </source>
</evidence>